<organism evidence="2 3">
    <name type="scientific">Paraburkholderia caribensis MBA4</name>
    <dbReference type="NCBI Taxonomy" id="1323664"/>
    <lineage>
        <taxon>Bacteria</taxon>
        <taxon>Pseudomonadati</taxon>
        <taxon>Pseudomonadota</taxon>
        <taxon>Betaproteobacteria</taxon>
        <taxon>Burkholderiales</taxon>
        <taxon>Burkholderiaceae</taxon>
        <taxon>Paraburkholderia</taxon>
    </lineage>
</organism>
<name>A0A0P0RE83_9BURK</name>
<dbReference type="RefSeq" id="WP_035988347.1">
    <property type="nucleotide sequence ID" value="NZ_CP012747.1"/>
</dbReference>
<keyword evidence="1" id="KW-0472">Membrane</keyword>
<dbReference type="AlphaFoldDB" id="A0A0P0RE83"/>
<dbReference type="Pfam" id="PF06912">
    <property type="entry name" value="DUF1275"/>
    <property type="match status" value="1"/>
</dbReference>
<dbReference type="EMBL" id="CP012747">
    <property type="protein sequence ID" value="ALL66823.1"/>
    <property type="molecule type" value="Genomic_DNA"/>
</dbReference>
<gene>
    <name evidence="2" type="ORF">K788_0003063</name>
</gene>
<dbReference type="GeneID" id="69970744"/>
<feature type="transmembrane region" description="Helical" evidence="1">
    <location>
        <begin position="61"/>
        <end position="88"/>
    </location>
</feature>
<evidence type="ECO:0000313" key="2">
    <source>
        <dbReference type="EMBL" id="ALL66823.1"/>
    </source>
</evidence>
<reference evidence="2 3" key="1">
    <citation type="journal article" date="2014" name="Genome Announc.">
        <title>Draft Genome Sequence of the Haloacid-Degrading Burkholderia caribensis Strain MBA4.</title>
        <authorList>
            <person name="Pan Y."/>
            <person name="Kong K.F."/>
            <person name="Tsang J.S."/>
        </authorList>
    </citation>
    <scope>NUCLEOTIDE SEQUENCE [LARGE SCALE GENOMIC DNA]</scope>
    <source>
        <strain evidence="2 3">MBA4</strain>
    </source>
</reference>
<keyword evidence="1" id="KW-1133">Transmembrane helix</keyword>
<feature type="transmembrane region" description="Helical" evidence="1">
    <location>
        <begin position="221"/>
        <end position="241"/>
    </location>
</feature>
<feature type="transmembrane region" description="Helical" evidence="1">
    <location>
        <begin position="196"/>
        <end position="215"/>
    </location>
</feature>
<evidence type="ECO:0000256" key="1">
    <source>
        <dbReference type="SAM" id="Phobius"/>
    </source>
</evidence>
<evidence type="ECO:0000313" key="3">
    <source>
        <dbReference type="Proteomes" id="UP000019146"/>
    </source>
</evidence>
<accession>A0A0P0RE83</accession>
<dbReference type="InterPro" id="IPR010699">
    <property type="entry name" value="DUF1275"/>
</dbReference>
<feature type="transmembrane region" description="Helical" evidence="1">
    <location>
        <begin position="127"/>
        <end position="147"/>
    </location>
</feature>
<feature type="transmembrane region" description="Helical" evidence="1">
    <location>
        <begin position="100"/>
        <end position="121"/>
    </location>
</feature>
<feature type="transmembrane region" description="Helical" evidence="1">
    <location>
        <begin position="21"/>
        <end position="41"/>
    </location>
</feature>
<keyword evidence="1 2" id="KW-0812">Transmembrane</keyword>
<dbReference type="PANTHER" id="PTHR37314">
    <property type="entry name" value="SLR0142 PROTEIN"/>
    <property type="match status" value="1"/>
</dbReference>
<dbReference type="Proteomes" id="UP000019146">
    <property type="component" value="Chromosome 2"/>
</dbReference>
<dbReference type="PANTHER" id="PTHR37314:SF4">
    <property type="entry name" value="UPF0700 TRANSMEMBRANE PROTEIN YOAK"/>
    <property type="match status" value="1"/>
</dbReference>
<protein>
    <submittedName>
        <fullName evidence="2">Putative transmembrane protein</fullName>
    </submittedName>
</protein>
<dbReference type="KEGG" id="bcai:K788_0003063"/>
<proteinExistence type="predicted"/>
<sequence>MPAHFFRTLTGKDRSTEANRRLGFSLAFVAGAANAGGYLAVKQYTSHMSGIVSAIADEAVLGDVALALAGIGSLISFLLGAACSAVLVNWGRRQRLNSQYASPLMLEAALLLCFGLVGSHLALRDTLFVPATVVLLCFIMGLQNAMITKLSGAEIRTTHMTGIVTDIGIELGKLFYWNASKDDGASKPVLANRERLKVHSGMLASFFAGGVTGALGFKHVGYASTIPLAGVLMALALMPLLDDLRERPWRPARRPQ</sequence>